<dbReference type="SMR" id="A2DAV0"/>
<dbReference type="EMBL" id="DS113183">
    <property type="protein sequence ID" value="EAY22603.1"/>
    <property type="molecule type" value="Genomic_DNA"/>
</dbReference>
<evidence type="ECO:0000313" key="1">
    <source>
        <dbReference type="EMBL" id="EAY22603.1"/>
    </source>
</evidence>
<organism evidence="1 2">
    <name type="scientific">Trichomonas vaginalis (strain ATCC PRA-98 / G3)</name>
    <dbReference type="NCBI Taxonomy" id="412133"/>
    <lineage>
        <taxon>Eukaryota</taxon>
        <taxon>Metamonada</taxon>
        <taxon>Parabasalia</taxon>
        <taxon>Trichomonadida</taxon>
        <taxon>Trichomonadidae</taxon>
        <taxon>Trichomonas</taxon>
    </lineage>
</organism>
<dbReference type="InParanoid" id="A2DAV0"/>
<protein>
    <submittedName>
        <fullName evidence="1">Uncharacterized protein</fullName>
    </submittedName>
</protein>
<accession>A2DAV0</accession>
<dbReference type="VEuPathDB" id="TrichDB:TVAGG3_0812810"/>
<dbReference type="VEuPathDB" id="TrichDB:TVAG_036280"/>
<evidence type="ECO:0000313" key="2">
    <source>
        <dbReference type="Proteomes" id="UP000001542"/>
    </source>
</evidence>
<gene>
    <name evidence="1" type="ORF">TVAG_036280</name>
</gene>
<dbReference type="KEGG" id="tva:5468174"/>
<sequence>MTMKYGKTIINLCNITSNKVQVDITGYCVDFANSDSRIQFTTIRSNNQSSNWAVNFHRSDSNKLISAISCNYIENKDFAGKARLIMNFGTADSYLFGCCLIGNEVKYAFENQRNSFIVNNTFTDNYQTLSKEVIFTDKILNTDCNIIYIPDLPNYENKEMNADDDSWDIEKVKRKVRYLDEKPKIIYFIIS</sequence>
<proteinExistence type="predicted"/>
<dbReference type="RefSeq" id="XP_001583589.1">
    <property type="nucleotide sequence ID" value="XM_001583539.1"/>
</dbReference>
<reference evidence="1" key="1">
    <citation type="submission" date="2006-10" db="EMBL/GenBank/DDBJ databases">
        <authorList>
            <person name="Amadeo P."/>
            <person name="Zhao Q."/>
            <person name="Wortman J."/>
            <person name="Fraser-Liggett C."/>
            <person name="Carlton J."/>
        </authorList>
    </citation>
    <scope>NUCLEOTIDE SEQUENCE</scope>
    <source>
        <strain evidence="1">G3</strain>
    </source>
</reference>
<dbReference type="AlphaFoldDB" id="A2DAV0"/>
<dbReference type="Proteomes" id="UP000001542">
    <property type="component" value="Unassembled WGS sequence"/>
</dbReference>
<keyword evidence="2" id="KW-1185">Reference proteome</keyword>
<reference evidence="1" key="2">
    <citation type="journal article" date="2007" name="Science">
        <title>Draft genome sequence of the sexually transmitted pathogen Trichomonas vaginalis.</title>
        <authorList>
            <person name="Carlton J.M."/>
            <person name="Hirt R.P."/>
            <person name="Silva J.C."/>
            <person name="Delcher A.L."/>
            <person name="Schatz M."/>
            <person name="Zhao Q."/>
            <person name="Wortman J.R."/>
            <person name="Bidwell S.L."/>
            <person name="Alsmark U.C.M."/>
            <person name="Besteiro S."/>
            <person name="Sicheritz-Ponten T."/>
            <person name="Noel C.J."/>
            <person name="Dacks J.B."/>
            <person name="Foster P.G."/>
            <person name="Simillion C."/>
            <person name="Van de Peer Y."/>
            <person name="Miranda-Saavedra D."/>
            <person name="Barton G.J."/>
            <person name="Westrop G.D."/>
            <person name="Mueller S."/>
            <person name="Dessi D."/>
            <person name="Fiori P.L."/>
            <person name="Ren Q."/>
            <person name="Paulsen I."/>
            <person name="Zhang H."/>
            <person name="Bastida-Corcuera F.D."/>
            <person name="Simoes-Barbosa A."/>
            <person name="Brown M.T."/>
            <person name="Hayes R.D."/>
            <person name="Mukherjee M."/>
            <person name="Okumura C.Y."/>
            <person name="Schneider R."/>
            <person name="Smith A.J."/>
            <person name="Vanacova S."/>
            <person name="Villalvazo M."/>
            <person name="Haas B.J."/>
            <person name="Pertea M."/>
            <person name="Feldblyum T.V."/>
            <person name="Utterback T.R."/>
            <person name="Shu C.L."/>
            <person name="Osoegawa K."/>
            <person name="de Jong P.J."/>
            <person name="Hrdy I."/>
            <person name="Horvathova L."/>
            <person name="Zubacova Z."/>
            <person name="Dolezal P."/>
            <person name="Malik S.B."/>
            <person name="Logsdon J.M. Jr."/>
            <person name="Henze K."/>
            <person name="Gupta A."/>
            <person name="Wang C.C."/>
            <person name="Dunne R.L."/>
            <person name="Upcroft J.A."/>
            <person name="Upcroft P."/>
            <person name="White O."/>
            <person name="Salzberg S.L."/>
            <person name="Tang P."/>
            <person name="Chiu C.-H."/>
            <person name="Lee Y.-S."/>
            <person name="Embley T.M."/>
            <person name="Coombs G.H."/>
            <person name="Mottram J.C."/>
            <person name="Tachezy J."/>
            <person name="Fraser-Liggett C.M."/>
            <person name="Johnson P.J."/>
        </authorList>
    </citation>
    <scope>NUCLEOTIDE SEQUENCE [LARGE SCALE GENOMIC DNA]</scope>
    <source>
        <strain evidence="1">G3</strain>
    </source>
</reference>
<name>A2DAV0_TRIV3</name>